<keyword evidence="9 10" id="KW-0472">Membrane</keyword>
<dbReference type="Pfam" id="PF12906">
    <property type="entry name" value="RINGv"/>
    <property type="match status" value="1"/>
</dbReference>
<proteinExistence type="predicted"/>
<feature type="domain" description="RING-CH-type" evidence="11">
    <location>
        <begin position="77"/>
        <end position="142"/>
    </location>
</feature>
<reference evidence="12" key="1">
    <citation type="submission" date="2021-09" db="EMBL/GenBank/DDBJ databases">
        <authorList>
            <consortium name="AG Swart"/>
            <person name="Singh M."/>
            <person name="Singh A."/>
            <person name="Seah K."/>
            <person name="Emmerich C."/>
        </authorList>
    </citation>
    <scope>NUCLEOTIDE SEQUENCE</scope>
    <source>
        <strain evidence="12">ATCC30299</strain>
    </source>
</reference>
<dbReference type="GO" id="GO:0016740">
    <property type="term" value="F:transferase activity"/>
    <property type="evidence" value="ECO:0007669"/>
    <property type="project" value="UniProtKB-KW"/>
</dbReference>
<name>A0AAU9JPC8_9CILI</name>
<dbReference type="SMART" id="SM00744">
    <property type="entry name" value="RINGv"/>
    <property type="match status" value="1"/>
</dbReference>
<dbReference type="GO" id="GO:0016020">
    <property type="term" value="C:membrane"/>
    <property type="evidence" value="ECO:0007669"/>
    <property type="project" value="UniProtKB-SubCell"/>
</dbReference>
<dbReference type="GO" id="GO:0008270">
    <property type="term" value="F:zinc ion binding"/>
    <property type="evidence" value="ECO:0007669"/>
    <property type="project" value="UniProtKB-KW"/>
</dbReference>
<dbReference type="Gene3D" id="3.30.40.10">
    <property type="entry name" value="Zinc/RING finger domain, C3HC4 (zinc finger)"/>
    <property type="match status" value="1"/>
</dbReference>
<feature type="transmembrane region" description="Helical" evidence="10">
    <location>
        <begin position="160"/>
        <end position="179"/>
    </location>
</feature>
<dbReference type="PANTHER" id="PTHR46065">
    <property type="entry name" value="E3 UBIQUITIN-PROTEIN LIGASE MARCH 2/3 FAMILY MEMBER"/>
    <property type="match status" value="1"/>
</dbReference>
<dbReference type="CDD" id="cd16495">
    <property type="entry name" value="RING_CH-C4HC3_MARCH"/>
    <property type="match status" value="1"/>
</dbReference>
<dbReference type="PANTHER" id="PTHR46065:SF3">
    <property type="entry name" value="FI20425P1"/>
    <property type="match status" value="1"/>
</dbReference>
<keyword evidence="5" id="KW-0863">Zinc-finger</keyword>
<evidence type="ECO:0000256" key="10">
    <source>
        <dbReference type="SAM" id="Phobius"/>
    </source>
</evidence>
<feature type="transmembrane region" description="Helical" evidence="10">
    <location>
        <begin position="191"/>
        <end position="213"/>
    </location>
</feature>
<evidence type="ECO:0000313" key="12">
    <source>
        <dbReference type="EMBL" id="CAG9327579.1"/>
    </source>
</evidence>
<evidence type="ECO:0000313" key="13">
    <source>
        <dbReference type="Proteomes" id="UP001162131"/>
    </source>
</evidence>
<dbReference type="PROSITE" id="PS51292">
    <property type="entry name" value="ZF_RING_CH"/>
    <property type="match status" value="1"/>
</dbReference>
<keyword evidence="7" id="KW-0862">Zinc</keyword>
<dbReference type="Proteomes" id="UP001162131">
    <property type="component" value="Unassembled WGS sequence"/>
</dbReference>
<dbReference type="InterPro" id="IPR011016">
    <property type="entry name" value="Znf_RING-CH"/>
</dbReference>
<protein>
    <recommendedName>
        <fullName evidence="11">RING-CH-type domain-containing protein</fullName>
    </recommendedName>
</protein>
<keyword evidence="8 10" id="KW-1133">Transmembrane helix</keyword>
<keyword evidence="6" id="KW-0833">Ubl conjugation pathway</keyword>
<evidence type="ECO:0000256" key="6">
    <source>
        <dbReference type="ARBA" id="ARBA00022786"/>
    </source>
</evidence>
<comment type="subcellular location">
    <subcellularLocation>
        <location evidence="1">Membrane</location>
        <topology evidence="1">Multi-pass membrane protein</topology>
    </subcellularLocation>
</comment>
<keyword evidence="4" id="KW-0479">Metal-binding</keyword>
<evidence type="ECO:0000256" key="1">
    <source>
        <dbReference type="ARBA" id="ARBA00004141"/>
    </source>
</evidence>
<keyword evidence="2" id="KW-0808">Transferase</keyword>
<sequence>MQESNYISTEPSSSFKQNRALLSPIDFIPAQRRGSDSDISEETSMKISNRDSVESVEILTITPKLPFQVTHSSFNARSPNSPFRCRICLDASNWEDMISPCLCKGSVKYVHKQCLEQWIRYSQKTPGSKNICELCHTEIALKIENATIEADYEFFRDFKLIIPIVVGCIIIAGLIWWIITHAQKYGVDYIMIILLIVICFVFMVFLSIIAVILKTKIMKILSSTAVSRGQSSRDVTDFEPSTSRINI</sequence>
<evidence type="ECO:0000256" key="4">
    <source>
        <dbReference type="ARBA" id="ARBA00022723"/>
    </source>
</evidence>
<organism evidence="12 13">
    <name type="scientific">Blepharisma stoltei</name>
    <dbReference type="NCBI Taxonomy" id="1481888"/>
    <lineage>
        <taxon>Eukaryota</taxon>
        <taxon>Sar</taxon>
        <taxon>Alveolata</taxon>
        <taxon>Ciliophora</taxon>
        <taxon>Postciliodesmatophora</taxon>
        <taxon>Heterotrichea</taxon>
        <taxon>Heterotrichida</taxon>
        <taxon>Blepharismidae</taxon>
        <taxon>Blepharisma</taxon>
    </lineage>
</organism>
<comment type="caution">
    <text evidence="12">The sequence shown here is derived from an EMBL/GenBank/DDBJ whole genome shotgun (WGS) entry which is preliminary data.</text>
</comment>
<gene>
    <name evidence="12" type="ORF">BSTOLATCC_MIC44212</name>
</gene>
<keyword evidence="3 10" id="KW-0812">Transmembrane</keyword>
<evidence type="ECO:0000259" key="11">
    <source>
        <dbReference type="PROSITE" id="PS51292"/>
    </source>
</evidence>
<evidence type="ECO:0000256" key="3">
    <source>
        <dbReference type="ARBA" id="ARBA00022692"/>
    </source>
</evidence>
<evidence type="ECO:0000256" key="2">
    <source>
        <dbReference type="ARBA" id="ARBA00022679"/>
    </source>
</evidence>
<accession>A0AAU9JPC8</accession>
<keyword evidence="13" id="KW-1185">Reference proteome</keyword>
<evidence type="ECO:0000256" key="9">
    <source>
        <dbReference type="ARBA" id="ARBA00023136"/>
    </source>
</evidence>
<evidence type="ECO:0000256" key="8">
    <source>
        <dbReference type="ARBA" id="ARBA00022989"/>
    </source>
</evidence>
<dbReference type="InterPro" id="IPR013083">
    <property type="entry name" value="Znf_RING/FYVE/PHD"/>
</dbReference>
<dbReference type="AlphaFoldDB" id="A0AAU9JPC8"/>
<dbReference type="SUPFAM" id="SSF57850">
    <property type="entry name" value="RING/U-box"/>
    <property type="match status" value="1"/>
</dbReference>
<dbReference type="EMBL" id="CAJZBQ010000044">
    <property type="protein sequence ID" value="CAG9327579.1"/>
    <property type="molecule type" value="Genomic_DNA"/>
</dbReference>
<evidence type="ECO:0000256" key="5">
    <source>
        <dbReference type="ARBA" id="ARBA00022771"/>
    </source>
</evidence>
<evidence type="ECO:0000256" key="7">
    <source>
        <dbReference type="ARBA" id="ARBA00022833"/>
    </source>
</evidence>